<accession>A0ABV7XQL1</accession>
<dbReference type="SUPFAM" id="SSF55486">
    <property type="entry name" value="Metalloproteases ('zincins'), catalytic domain"/>
    <property type="match status" value="1"/>
</dbReference>
<dbReference type="RefSeq" id="WP_378169639.1">
    <property type="nucleotide sequence ID" value="NZ_JBHRYO010000001.1"/>
</dbReference>
<name>A0ABV7XQL1_9FLAO</name>
<gene>
    <name evidence="1" type="ORF">ACFONJ_02325</name>
</gene>
<comment type="caution">
    <text evidence="1">The sequence shown here is derived from an EMBL/GenBank/DDBJ whole genome shotgun (WGS) entry which is preliminary data.</text>
</comment>
<evidence type="ECO:0000313" key="1">
    <source>
        <dbReference type="EMBL" id="MFC3754812.1"/>
    </source>
</evidence>
<dbReference type="Proteomes" id="UP001595735">
    <property type="component" value="Unassembled WGS sequence"/>
</dbReference>
<proteinExistence type="predicted"/>
<protein>
    <submittedName>
        <fullName evidence="1">Uncharacterized protein</fullName>
    </submittedName>
</protein>
<reference evidence="2" key="1">
    <citation type="journal article" date="2019" name="Int. J. Syst. Evol. Microbiol.">
        <title>The Global Catalogue of Microorganisms (GCM) 10K type strain sequencing project: providing services to taxonomists for standard genome sequencing and annotation.</title>
        <authorList>
            <consortium name="The Broad Institute Genomics Platform"/>
            <consortium name="The Broad Institute Genome Sequencing Center for Infectious Disease"/>
            <person name="Wu L."/>
            <person name="Ma J."/>
        </authorList>
    </citation>
    <scope>NUCLEOTIDE SEQUENCE [LARGE SCALE GENOMIC DNA]</scope>
    <source>
        <strain evidence="2">CECT 7798</strain>
    </source>
</reference>
<evidence type="ECO:0000313" key="2">
    <source>
        <dbReference type="Proteomes" id="UP001595735"/>
    </source>
</evidence>
<dbReference type="EMBL" id="JBHRYO010000001">
    <property type="protein sequence ID" value="MFC3754812.1"/>
    <property type="molecule type" value="Genomic_DNA"/>
</dbReference>
<keyword evidence="2" id="KW-1185">Reference proteome</keyword>
<sequence>MPITINTPQSYFFTDSAFTQLTNPTTPIPGLKSFGPIDPERFQITTTFKGNLNAYAVTAGILLIGKQAGSTDKINIILKPTGTIGVGVKIKYFIYRGINASDFLKNLAGTEFINENSYLDLIKKVWKAYTEFNATTDNLKGTDIGLIDATAGITKDILKKYFDKNNYNLLKVNEGTLLGKFFQDSGGFEIVLDDGDYSQEKSDTGLNFDLSFITATSTILTTKDSTTANLTTEFGAQSNTQLSGKIFKENIHKFLDPAAFYGSHVTDNTSDIANTGIIYGGGTSTPYCSMSSIYNNIVKKFKNKYITYFYVKGNKNRSLNFYNNTNELKINGTVQNYSSGWPIIITSQSQCSIDFTNIKFDDSFHSSTFLTATSALSSPSNGYLFSRLMGAFKCNLPFTNDSGTRVFSSFTYLYFNDSSTNQYDYLFGPANLASIFDREDYTSKLGAAVNNLKKVLIRQSDNVCNYSLKLILDGYLADSHPTTIPTDPAVLASTLRTYILFPQETEDIQNVNATYYSSGANNSHEYCSKIYGSGEIWKGKIYDAENISALLYRRKDNDESKFPIHQLGISQADYIKLTNSVYAADEHATNLLFYFDNEYLAPNGAFFKYDLKIEYDKRDGTREKSIVYISIYTIDTFLFFSKEYANNFPTQYCETFADIAVDFLPHNLASHNTGYKECGFDYIGFDGREKYRDIMGKYFNSSGKPQNLTDGVVINFMPVRSEYYSLLNKYNPKPTNFRTGVSDFPFHTDSFVTLNFGNSTTIRCKITKSTTPTSSKLFYKYNAKYVSIDNPSATATATDSIVTKEITPLVDHTIKVKALQRFDTDQIIEVIDDKGKIAGKMHLVSHKLMGDIKILLVNCKTNIYGTTINEGLPSGNHSKVEEILTNFLNQIYLKPTFKHETLDLATASTAKTNFNNNHVFPTLPIIKSTNIMFQDCVNLLTDSDKAASMVLLFFDDYGAVVKADGTKGVGLGGEAYALGGAQGARIFTSGILGNTIAHEALHSLGLYHTFDIDGEFTFRQTQNSATSTDFADGTDNVMDYFYTDSKRKFIWMWQMKKVYDTNNNAKIKRK</sequence>
<organism evidence="1 2">
    <name type="scientific">Chryseobacterium tructae</name>
    <dbReference type="NCBI Taxonomy" id="1037380"/>
    <lineage>
        <taxon>Bacteria</taxon>
        <taxon>Pseudomonadati</taxon>
        <taxon>Bacteroidota</taxon>
        <taxon>Flavobacteriia</taxon>
        <taxon>Flavobacteriales</taxon>
        <taxon>Weeksellaceae</taxon>
        <taxon>Chryseobacterium group</taxon>
        <taxon>Chryseobacterium</taxon>
    </lineage>
</organism>